<protein>
    <submittedName>
        <fullName evidence="1">Uncharacterized protein</fullName>
    </submittedName>
</protein>
<dbReference type="EMBL" id="CP036276">
    <property type="protein sequence ID" value="QDU45109.1"/>
    <property type="molecule type" value="Genomic_DNA"/>
</dbReference>
<organism evidence="1 2">
    <name type="scientific">Symmachiella dynata</name>
    <dbReference type="NCBI Taxonomy" id="2527995"/>
    <lineage>
        <taxon>Bacteria</taxon>
        <taxon>Pseudomonadati</taxon>
        <taxon>Planctomycetota</taxon>
        <taxon>Planctomycetia</taxon>
        <taxon>Planctomycetales</taxon>
        <taxon>Planctomycetaceae</taxon>
        <taxon>Symmachiella</taxon>
    </lineage>
</organism>
<dbReference type="AlphaFoldDB" id="A0A517ZRJ9"/>
<reference evidence="1 2" key="1">
    <citation type="submission" date="2019-02" db="EMBL/GenBank/DDBJ databases">
        <title>Deep-cultivation of Planctomycetes and their phenomic and genomic characterization uncovers novel biology.</title>
        <authorList>
            <person name="Wiegand S."/>
            <person name="Jogler M."/>
            <person name="Boedeker C."/>
            <person name="Pinto D."/>
            <person name="Vollmers J."/>
            <person name="Rivas-Marin E."/>
            <person name="Kohn T."/>
            <person name="Peeters S.H."/>
            <person name="Heuer A."/>
            <person name="Rast P."/>
            <person name="Oberbeckmann S."/>
            <person name="Bunk B."/>
            <person name="Jeske O."/>
            <person name="Meyerdierks A."/>
            <person name="Storesund J.E."/>
            <person name="Kallscheuer N."/>
            <person name="Luecker S."/>
            <person name="Lage O.M."/>
            <person name="Pohl T."/>
            <person name="Merkel B.J."/>
            <person name="Hornburger P."/>
            <person name="Mueller R.-W."/>
            <person name="Bruemmer F."/>
            <person name="Labrenz M."/>
            <person name="Spormann A.M."/>
            <person name="Op den Camp H."/>
            <person name="Overmann J."/>
            <person name="Amann R."/>
            <person name="Jetten M.S.M."/>
            <person name="Mascher T."/>
            <person name="Medema M.H."/>
            <person name="Devos D.P."/>
            <person name="Kaster A.-K."/>
            <person name="Ovreas L."/>
            <person name="Rohde M."/>
            <person name="Galperin M.Y."/>
            <person name="Jogler C."/>
        </authorList>
    </citation>
    <scope>NUCLEOTIDE SEQUENCE [LARGE SCALE GENOMIC DNA]</scope>
    <source>
        <strain evidence="1 2">Mal52</strain>
    </source>
</reference>
<gene>
    <name evidence="1" type="ORF">Mal52_35970</name>
</gene>
<evidence type="ECO:0000313" key="1">
    <source>
        <dbReference type="EMBL" id="QDU45109.1"/>
    </source>
</evidence>
<name>A0A517ZRJ9_9PLAN</name>
<accession>A0A517ZRJ9</accession>
<proteinExistence type="predicted"/>
<keyword evidence="2" id="KW-1185">Reference proteome</keyword>
<dbReference type="KEGG" id="sdyn:Mal52_35970"/>
<dbReference type="Proteomes" id="UP000319383">
    <property type="component" value="Chromosome"/>
</dbReference>
<sequence length="95" mass="11034">MNLPKSVEIIGKICPIEPRQPIYTVSPEPALRRFLISGLRRRRCQRPSGNDRWTWKQPRQHCHSNQVLDMTNSKGMAFNRRHGTAATETPKLTLR</sequence>
<evidence type="ECO:0000313" key="2">
    <source>
        <dbReference type="Proteomes" id="UP000319383"/>
    </source>
</evidence>